<dbReference type="PANTHER" id="PTHR46696">
    <property type="entry name" value="P450, PUTATIVE (EUROFUNG)-RELATED"/>
    <property type="match status" value="1"/>
</dbReference>
<proteinExistence type="inferred from homology"/>
<protein>
    <submittedName>
        <fullName evidence="4">Cytochrome P450</fullName>
    </submittedName>
</protein>
<gene>
    <name evidence="4" type="ORF">JL106_00265</name>
</gene>
<dbReference type="Gene3D" id="1.10.630.10">
    <property type="entry name" value="Cytochrome P450"/>
    <property type="match status" value="1"/>
</dbReference>
<evidence type="ECO:0000256" key="1">
    <source>
        <dbReference type="ARBA" id="ARBA00010617"/>
    </source>
</evidence>
<comment type="similarity">
    <text evidence="1 2">Belongs to the cytochrome P450 family.</text>
</comment>
<dbReference type="GO" id="GO:0016705">
    <property type="term" value="F:oxidoreductase activity, acting on paired donors, with incorporation or reduction of molecular oxygen"/>
    <property type="evidence" value="ECO:0007669"/>
    <property type="project" value="InterPro"/>
</dbReference>
<feature type="region of interest" description="Disordered" evidence="3">
    <location>
        <begin position="1"/>
        <end position="20"/>
    </location>
</feature>
<sequence length="418" mass="45599">MTSNDAASIRTDPSAARPPVHEVDTWAEASELLQTPSLRQALYDGSYLMDRSLVTLHGDEHRARRQLETPVFSLAAISAFENDIFPGTIPIILAPRIDDGEADLAVTGVEWMITTAAAAAGVDVADTADIKRLSSFIGAFSEALVIAHTTRDPEEVRRDAAEALRCFDIEFLQPAIERRRRLLAGYDGPDDPRTNADVLTAVLARGDGIGLDDETVLHEIAVYVMAGSNSSTSTLLRTMHLTFDWLERHPEDRDRLVADKGLVQRFVLEALRLYPPSPDILRQVTEPVVTRGGSTLDVGTIVHIDATKVNHDPAIFGADADRFDPYRPTPNGARPVGLSFGLGMHQCMGQRVAAGILASAENRRGRPYGLVPAMVHALFQAGVRPHPDLVPVPATTHTRPMHWSAYPVALDPVGLERR</sequence>
<dbReference type="InterPro" id="IPR036396">
    <property type="entry name" value="Cyt_P450_sf"/>
</dbReference>
<dbReference type="GO" id="GO:0005506">
    <property type="term" value="F:iron ion binding"/>
    <property type="evidence" value="ECO:0007669"/>
    <property type="project" value="InterPro"/>
</dbReference>
<dbReference type="GO" id="GO:0020037">
    <property type="term" value="F:heme binding"/>
    <property type="evidence" value="ECO:0007669"/>
    <property type="project" value="InterPro"/>
</dbReference>
<evidence type="ECO:0000313" key="5">
    <source>
        <dbReference type="Proteomes" id="UP000663792"/>
    </source>
</evidence>
<dbReference type="EMBL" id="JAERWK010000001">
    <property type="protein sequence ID" value="MBM9465709.1"/>
    <property type="molecule type" value="Genomic_DNA"/>
</dbReference>
<dbReference type="PROSITE" id="PS00086">
    <property type="entry name" value="CYTOCHROME_P450"/>
    <property type="match status" value="1"/>
</dbReference>
<dbReference type="RefSeq" id="WP_205258666.1">
    <property type="nucleotide sequence ID" value="NZ_JAERWK010000001.1"/>
</dbReference>
<accession>A0A938Y9L6</accession>
<dbReference type="InterPro" id="IPR017972">
    <property type="entry name" value="Cyt_P450_CS"/>
</dbReference>
<dbReference type="Pfam" id="PF00067">
    <property type="entry name" value="p450"/>
    <property type="match status" value="1"/>
</dbReference>
<dbReference type="Proteomes" id="UP000663792">
    <property type="component" value="Unassembled WGS sequence"/>
</dbReference>
<dbReference type="CDD" id="cd00302">
    <property type="entry name" value="cytochrome_P450"/>
    <property type="match status" value="1"/>
</dbReference>
<dbReference type="SUPFAM" id="SSF48264">
    <property type="entry name" value="Cytochrome P450"/>
    <property type="match status" value="1"/>
</dbReference>
<evidence type="ECO:0000256" key="2">
    <source>
        <dbReference type="RuleBase" id="RU000461"/>
    </source>
</evidence>
<dbReference type="PANTHER" id="PTHR46696:SF6">
    <property type="entry name" value="P450, PUTATIVE (EUROFUNG)-RELATED"/>
    <property type="match status" value="1"/>
</dbReference>
<keyword evidence="5" id="KW-1185">Reference proteome</keyword>
<comment type="caution">
    <text evidence="4">The sequence shown here is derived from an EMBL/GenBank/DDBJ whole genome shotgun (WGS) entry which is preliminary data.</text>
</comment>
<keyword evidence="2" id="KW-0503">Monooxygenase</keyword>
<organism evidence="4 5">
    <name type="scientific">Nakamurella leprariae</name>
    <dbReference type="NCBI Taxonomy" id="2803911"/>
    <lineage>
        <taxon>Bacteria</taxon>
        <taxon>Bacillati</taxon>
        <taxon>Actinomycetota</taxon>
        <taxon>Actinomycetes</taxon>
        <taxon>Nakamurellales</taxon>
        <taxon>Nakamurellaceae</taxon>
        <taxon>Nakamurella</taxon>
    </lineage>
</organism>
<keyword evidence="2" id="KW-0408">Iron</keyword>
<keyword evidence="2" id="KW-0560">Oxidoreductase</keyword>
<dbReference type="AlphaFoldDB" id="A0A938Y9L6"/>
<name>A0A938Y9L6_9ACTN</name>
<reference evidence="4" key="1">
    <citation type="submission" date="2021-01" db="EMBL/GenBank/DDBJ databases">
        <title>YIM 132084 draft genome.</title>
        <authorList>
            <person name="An D."/>
        </authorList>
    </citation>
    <scope>NUCLEOTIDE SEQUENCE</scope>
    <source>
        <strain evidence="4">YIM 132084</strain>
    </source>
</reference>
<dbReference type="GO" id="GO:0004497">
    <property type="term" value="F:monooxygenase activity"/>
    <property type="evidence" value="ECO:0007669"/>
    <property type="project" value="UniProtKB-KW"/>
</dbReference>
<keyword evidence="2" id="KW-0349">Heme</keyword>
<keyword evidence="2" id="KW-0479">Metal-binding</keyword>
<evidence type="ECO:0000313" key="4">
    <source>
        <dbReference type="EMBL" id="MBM9465709.1"/>
    </source>
</evidence>
<dbReference type="InterPro" id="IPR001128">
    <property type="entry name" value="Cyt_P450"/>
</dbReference>
<evidence type="ECO:0000256" key="3">
    <source>
        <dbReference type="SAM" id="MobiDB-lite"/>
    </source>
</evidence>